<feature type="binding site" evidence="30">
    <location>
        <position position="81"/>
    </location>
    <ligand>
        <name>ATP</name>
        <dbReference type="ChEBI" id="CHEBI:30616"/>
    </ligand>
</feature>
<evidence type="ECO:0000256" key="3">
    <source>
        <dbReference type="ARBA" id="ARBA00004342"/>
    </source>
</evidence>
<dbReference type="Gene3D" id="1.10.238.10">
    <property type="entry name" value="EF-hand"/>
    <property type="match status" value="2"/>
</dbReference>
<evidence type="ECO:0000256" key="2">
    <source>
        <dbReference type="ARBA" id="ARBA00004230"/>
    </source>
</evidence>
<evidence type="ECO:0000256" key="8">
    <source>
        <dbReference type="ARBA" id="ARBA00022511"/>
    </source>
</evidence>
<dbReference type="SMART" id="SM00220">
    <property type="entry name" value="S_TKc"/>
    <property type="match status" value="1"/>
</dbReference>
<evidence type="ECO:0000256" key="16">
    <source>
        <dbReference type="ARBA" id="ARBA00022837"/>
    </source>
</evidence>
<evidence type="ECO:0000256" key="19">
    <source>
        <dbReference type="ARBA" id="ARBA00022870"/>
    </source>
</evidence>
<keyword evidence="11" id="KW-0519">Myristate</keyword>
<dbReference type="InterPro" id="IPR011992">
    <property type="entry name" value="EF-hand-dom_pair"/>
</dbReference>
<evidence type="ECO:0000256" key="13">
    <source>
        <dbReference type="ARBA" id="ARBA00022737"/>
    </source>
</evidence>
<feature type="domain" description="Protein kinase" evidence="32">
    <location>
        <begin position="52"/>
        <end position="308"/>
    </location>
</feature>
<dbReference type="OMA" id="KQWFIMS"/>
<evidence type="ECO:0000256" key="14">
    <source>
        <dbReference type="ARBA" id="ARBA00022741"/>
    </source>
</evidence>
<dbReference type="InterPro" id="IPR011009">
    <property type="entry name" value="Kinase-like_dom_sf"/>
</dbReference>
<dbReference type="Pfam" id="PF00069">
    <property type="entry name" value="Pkinase"/>
    <property type="match status" value="1"/>
</dbReference>
<keyword evidence="35" id="KW-1185">Reference proteome</keyword>
<keyword evidence="21" id="KW-0564">Palmitate</keyword>
<comment type="catalytic activity">
    <reaction evidence="26">
        <text>L-seryl-[protein] + ATP = O-phospho-L-seryl-[protein] + ADP + H(+)</text>
        <dbReference type="Rhea" id="RHEA:17989"/>
        <dbReference type="Rhea" id="RHEA-COMP:9863"/>
        <dbReference type="Rhea" id="RHEA-COMP:11604"/>
        <dbReference type="ChEBI" id="CHEBI:15378"/>
        <dbReference type="ChEBI" id="CHEBI:29999"/>
        <dbReference type="ChEBI" id="CHEBI:30616"/>
        <dbReference type="ChEBI" id="CHEBI:83421"/>
        <dbReference type="ChEBI" id="CHEBI:456216"/>
        <dbReference type="EC" id="2.7.11.1"/>
    </reaction>
</comment>
<dbReference type="GO" id="GO:0005524">
    <property type="term" value="F:ATP binding"/>
    <property type="evidence" value="ECO:0007669"/>
    <property type="project" value="UniProtKB-UniRule"/>
</dbReference>
<keyword evidence="7" id="KW-1003">Cell membrane</keyword>
<keyword evidence="18" id="KW-0282">Flagellum</keyword>
<evidence type="ECO:0000256" key="12">
    <source>
        <dbReference type="ARBA" id="ARBA00022723"/>
    </source>
</evidence>
<feature type="domain" description="EF-hand" evidence="33">
    <location>
        <begin position="462"/>
        <end position="497"/>
    </location>
</feature>
<dbReference type="Proteomes" id="UP000654075">
    <property type="component" value="Unassembled WGS sequence"/>
</dbReference>
<dbReference type="GO" id="GO:0005886">
    <property type="term" value="C:plasma membrane"/>
    <property type="evidence" value="ECO:0007669"/>
    <property type="project" value="UniProtKB-SubCell"/>
</dbReference>
<dbReference type="FunFam" id="1.10.510.10:FF:000398">
    <property type="entry name" value="Calcium-dependent protein kinase 1"/>
    <property type="match status" value="1"/>
</dbReference>
<dbReference type="PROSITE" id="PS00107">
    <property type="entry name" value="PROTEIN_KINASE_ATP"/>
    <property type="match status" value="1"/>
</dbReference>
<keyword evidence="8" id="KW-1032">Host cell membrane</keyword>
<dbReference type="GO" id="GO:0031514">
    <property type="term" value="C:motile cilium"/>
    <property type="evidence" value="ECO:0007669"/>
    <property type="project" value="UniProtKB-SubCell"/>
</dbReference>
<evidence type="ECO:0000256" key="9">
    <source>
        <dbReference type="ARBA" id="ARBA00022527"/>
    </source>
</evidence>
<keyword evidence="22" id="KW-0966">Cell projection</keyword>
<keyword evidence="19" id="KW-0472">Membrane</keyword>
<evidence type="ECO:0000313" key="35">
    <source>
        <dbReference type="Proteomes" id="UP000654075"/>
    </source>
</evidence>
<evidence type="ECO:0000256" key="27">
    <source>
        <dbReference type="ARBA" id="ARBA00056933"/>
    </source>
</evidence>
<evidence type="ECO:0000256" key="10">
    <source>
        <dbReference type="ARBA" id="ARBA00022679"/>
    </source>
</evidence>
<evidence type="ECO:0000256" key="25">
    <source>
        <dbReference type="ARBA" id="ARBA00047899"/>
    </source>
</evidence>
<evidence type="ECO:0000259" key="33">
    <source>
        <dbReference type="PROSITE" id="PS50222"/>
    </source>
</evidence>
<keyword evidence="19" id="KW-1043">Host membrane</keyword>
<evidence type="ECO:0000256" key="5">
    <source>
        <dbReference type="ARBA" id="ARBA00011245"/>
    </source>
</evidence>
<keyword evidence="20" id="KW-0969">Cilium</keyword>
<comment type="function">
    <text evidence="27">Calcium-dependent protein kinase which acts as a sensor and effector of intracellular Ca(2+) levels probably in part downstream of cGMP-activated PKG kinase. During the liver stage, involved in sporozoite motility and thus in sporozoite invasion of host hepatocytes, probably together with CDPK4 and CDPK5. In the mosquito midgut and during the last stage of male gamete exflagellation, may play a role in the rupture of the host erythrocyte membrane. In the mosquito midgut, required for the differentiation of the zygote into the ookinete by promoting the translational activation of a subset of repressed mRNAs; these mRNAs are kept repressed in the zygote by the DOZI- or CITH-containing mRNP complexes. Dispensable during the asexual blood stage.</text>
</comment>
<keyword evidence="15" id="KW-0418">Kinase</keyword>
<evidence type="ECO:0000256" key="11">
    <source>
        <dbReference type="ARBA" id="ARBA00022707"/>
    </source>
</evidence>
<evidence type="ECO:0000256" key="29">
    <source>
        <dbReference type="ARBA" id="ARBA00068067"/>
    </source>
</evidence>
<dbReference type="PROSITE" id="PS50222">
    <property type="entry name" value="EF_HAND_2"/>
    <property type="match status" value="4"/>
</dbReference>
<feature type="domain" description="EF-hand" evidence="33">
    <location>
        <begin position="424"/>
        <end position="459"/>
    </location>
</feature>
<evidence type="ECO:0000256" key="31">
    <source>
        <dbReference type="SAM" id="MobiDB-lite"/>
    </source>
</evidence>
<dbReference type="CDD" id="cd05117">
    <property type="entry name" value="STKc_CAMK"/>
    <property type="match status" value="1"/>
</dbReference>
<keyword evidence="23" id="KW-0449">Lipoprotein</keyword>
<evidence type="ECO:0000256" key="20">
    <source>
        <dbReference type="ARBA" id="ARBA00023069"/>
    </source>
</evidence>
<evidence type="ECO:0000313" key="34">
    <source>
        <dbReference type="EMBL" id="CAE8619152.1"/>
    </source>
</evidence>
<dbReference type="Pfam" id="PF13499">
    <property type="entry name" value="EF-hand_7"/>
    <property type="match status" value="2"/>
</dbReference>
<proteinExistence type="inferred from homology"/>
<dbReference type="EMBL" id="CAJNNV010026857">
    <property type="protein sequence ID" value="CAE8619152.1"/>
    <property type="molecule type" value="Genomic_DNA"/>
</dbReference>
<evidence type="ECO:0000256" key="24">
    <source>
        <dbReference type="ARBA" id="ARBA00024334"/>
    </source>
</evidence>
<keyword evidence="13" id="KW-0677">Repeat</keyword>
<comment type="cofactor">
    <cofactor evidence="1">
        <name>Mg(2+)</name>
        <dbReference type="ChEBI" id="CHEBI:18420"/>
    </cofactor>
</comment>
<dbReference type="InterPro" id="IPR050205">
    <property type="entry name" value="CDPK_Ser/Thr_kinases"/>
</dbReference>
<keyword evidence="12" id="KW-0479">Metal-binding</keyword>
<comment type="subunit">
    <text evidence="5">Monomer.</text>
</comment>
<comment type="subcellular location">
    <subcellularLocation>
        <location evidence="3">Cell membrane</location>
        <topology evidence="3">Lipid-anchor</topology>
        <orientation evidence="3">Cytoplasmic side</orientation>
    </subcellularLocation>
    <subcellularLocation>
        <location evidence="2">Cell projection</location>
        <location evidence="2">Cilium</location>
        <location evidence="2">Flagellum</location>
    </subcellularLocation>
    <subcellularLocation>
        <location evidence="4">Host cell membrane</location>
        <topology evidence="4">Lipid-anchor</topology>
    </subcellularLocation>
    <subcellularLocation>
        <location evidence="28">Parasitophorous vacuole membrane</location>
        <topology evidence="28">Lipid-anchor</topology>
    </subcellularLocation>
</comment>
<dbReference type="InterPro" id="IPR002048">
    <property type="entry name" value="EF_hand_dom"/>
</dbReference>
<dbReference type="InterPro" id="IPR018247">
    <property type="entry name" value="EF_Hand_1_Ca_BS"/>
</dbReference>
<evidence type="ECO:0000256" key="26">
    <source>
        <dbReference type="ARBA" id="ARBA00048679"/>
    </source>
</evidence>
<feature type="region of interest" description="Disordered" evidence="31">
    <location>
        <begin position="1"/>
        <end position="23"/>
    </location>
</feature>
<dbReference type="InterPro" id="IPR000719">
    <property type="entry name" value="Prot_kinase_dom"/>
</dbReference>
<keyword evidence="14 30" id="KW-0547">Nucleotide-binding</keyword>
<dbReference type="PROSITE" id="PS00108">
    <property type="entry name" value="PROTEIN_KINASE_ST"/>
    <property type="match status" value="1"/>
</dbReference>
<evidence type="ECO:0000256" key="4">
    <source>
        <dbReference type="ARBA" id="ARBA00004425"/>
    </source>
</evidence>
<dbReference type="GO" id="GO:0005509">
    <property type="term" value="F:calcium ion binding"/>
    <property type="evidence" value="ECO:0007669"/>
    <property type="project" value="InterPro"/>
</dbReference>
<dbReference type="PROSITE" id="PS50011">
    <property type="entry name" value="PROTEIN_KINASE_DOM"/>
    <property type="match status" value="1"/>
</dbReference>
<reference evidence="34" key="1">
    <citation type="submission" date="2021-02" db="EMBL/GenBank/DDBJ databases">
        <authorList>
            <person name="Dougan E. K."/>
            <person name="Rhodes N."/>
            <person name="Thang M."/>
            <person name="Chan C."/>
        </authorList>
    </citation>
    <scope>NUCLEOTIDE SEQUENCE</scope>
</reference>
<evidence type="ECO:0000256" key="17">
    <source>
        <dbReference type="ARBA" id="ARBA00022840"/>
    </source>
</evidence>
<feature type="domain" description="EF-hand" evidence="33">
    <location>
        <begin position="352"/>
        <end position="387"/>
    </location>
</feature>
<keyword evidence="16" id="KW-0106">Calcium</keyword>
<dbReference type="OrthoDB" id="40902at2759"/>
<gene>
    <name evidence="34" type="ORF">PGLA1383_LOCUS36745</name>
</gene>
<evidence type="ECO:0000256" key="23">
    <source>
        <dbReference type="ARBA" id="ARBA00023288"/>
    </source>
</evidence>
<organism evidence="34 35">
    <name type="scientific">Polarella glacialis</name>
    <name type="common">Dinoflagellate</name>
    <dbReference type="NCBI Taxonomy" id="89957"/>
    <lineage>
        <taxon>Eukaryota</taxon>
        <taxon>Sar</taxon>
        <taxon>Alveolata</taxon>
        <taxon>Dinophyceae</taxon>
        <taxon>Suessiales</taxon>
        <taxon>Suessiaceae</taxon>
        <taxon>Polarella</taxon>
    </lineage>
</organism>
<evidence type="ECO:0000256" key="22">
    <source>
        <dbReference type="ARBA" id="ARBA00023273"/>
    </source>
</evidence>
<comment type="catalytic activity">
    <reaction evidence="25">
        <text>L-threonyl-[protein] + ATP = O-phospho-L-threonyl-[protein] + ADP + H(+)</text>
        <dbReference type="Rhea" id="RHEA:46608"/>
        <dbReference type="Rhea" id="RHEA-COMP:11060"/>
        <dbReference type="Rhea" id="RHEA-COMP:11605"/>
        <dbReference type="ChEBI" id="CHEBI:15378"/>
        <dbReference type="ChEBI" id="CHEBI:30013"/>
        <dbReference type="ChEBI" id="CHEBI:30616"/>
        <dbReference type="ChEBI" id="CHEBI:61977"/>
        <dbReference type="ChEBI" id="CHEBI:456216"/>
        <dbReference type="EC" id="2.7.11.1"/>
    </reaction>
</comment>
<evidence type="ECO:0000256" key="1">
    <source>
        <dbReference type="ARBA" id="ARBA00001946"/>
    </source>
</evidence>
<evidence type="ECO:0000256" key="6">
    <source>
        <dbReference type="ARBA" id="ARBA00012513"/>
    </source>
</evidence>
<evidence type="ECO:0000256" key="7">
    <source>
        <dbReference type="ARBA" id="ARBA00022475"/>
    </source>
</evidence>
<dbReference type="Gene3D" id="1.10.510.10">
    <property type="entry name" value="Transferase(Phosphotransferase) domain 1"/>
    <property type="match status" value="1"/>
</dbReference>
<dbReference type="PROSITE" id="PS00018">
    <property type="entry name" value="EF_HAND_1"/>
    <property type="match status" value="4"/>
</dbReference>
<sequence length="502" mass="56312">MGCSASNETDAAKNTTGSAKAKDGLKKEVKDGGIGHAQFIIDNTGKITEHYEMDKKKLGEGSYGSVCKAKNISTKAIRAVKTIPKAQMKNLDRFKQEIAIMKLMDHPNIIKLYETFQDHRNIYLVMELCAGGELFDRIIESRCFTEVQAAILMQQIIRAIYYMHENRVCHRDLKPENFLFMSKDPIEKNTLKIIDFGLSCKFSLDQVMTTKAGTPYYVAPQVLAGKYDHMSDLWSVGVIMFVVLCGYPPFYGDTDGEVLAKVRLGHFDFNPADWKNVSDDAKNLIRRLLKMNPRDRYTAEQALNHEWIKDKAPKATNVSLQDAFVDNLRGFRSQNKLKKAALHIIAGQLNEDQIKALRDTFMQLDNNGDGLLTPAELKEGLAKAGLKEIPPDLAQIMEDVDSDGSGVIDYTEFLAATLDRRQYMQEDVCWSAFRVFDRNGDGRISPEELKQVLCSSDVEEALGAQQVVELMKEVDDNGDGHIDFQEFMQMMKGGKGGGKGGM</sequence>
<dbReference type="GO" id="GO:0020002">
    <property type="term" value="C:host cell plasma membrane"/>
    <property type="evidence" value="ECO:0007669"/>
    <property type="project" value="UniProtKB-SubCell"/>
</dbReference>
<evidence type="ECO:0000256" key="15">
    <source>
        <dbReference type="ARBA" id="ARBA00022777"/>
    </source>
</evidence>
<dbReference type="InterPro" id="IPR008271">
    <property type="entry name" value="Ser/Thr_kinase_AS"/>
</dbReference>
<dbReference type="GO" id="GO:0020005">
    <property type="term" value="C:symbiont-containing vacuole membrane"/>
    <property type="evidence" value="ECO:0007669"/>
    <property type="project" value="UniProtKB-SubCell"/>
</dbReference>
<dbReference type="CDD" id="cd00051">
    <property type="entry name" value="EFh"/>
    <property type="match status" value="2"/>
</dbReference>
<dbReference type="SUPFAM" id="SSF56112">
    <property type="entry name" value="Protein kinase-like (PK-like)"/>
    <property type="match status" value="1"/>
</dbReference>
<comment type="similarity">
    <text evidence="24">Belongs to the protein kinase superfamily. Ser/Thr protein kinase family. CDPK subfamily.</text>
</comment>
<name>A0A813G8W8_POLGL</name>
<dbReference type="GO" id="GO:0004674">
    <property type="term" value="F:protein serine/threonine kinase activity"/>
    <property type="evidence" value="ECO:0007669"/>
    <property type="project" value="UniProtKB-KW"/>
</dbReference>
<dbReference type="PANTHER" id="PTHR24349">
    <property type="entry name" value="SERINE/THREONINE-PROTEIN KINASE"/>
    <property type="match status" value="1"/>
</dbReference>
<dbReference type="InterPro" id="IPR017441">
    <property type="entry name" value="Protein_kinase_ATP_BS"/>
</dbReference>
<protein>
    <recommendedName>
        <fullName evidence="29">Calcium-dependent protein kinase 1</fullName>
        <ecNumber evidence="6">2.7.11.1</ecNumber>
    </recommendedName>
</protein>
<accession>A0A813G8W8</accession>
<evidence type="ECO:0000259" key="32">
    <source>
        <dbReference type="PROSITE" id="PS50011"/>
    </source>
</evidence>
<keyword evidence="10" id="KW-0808">Transferase</keyword>
<comment type="caution">
    <text evidence="34">The sequence shown here is derived from an EMBL/GenBank/DDBJ whole genome shotgun (WGS) entry which is preliminary data.</text>
</comment>
<evidence type="ECO:0000256" key="21">
    <source>
        <dbReference type="ARBA" id="ARBA00023139"/>
    </source>
</evidence>
<dbReference type="Gene3D" id="3.30.200.20">
    <property type="entry name" value="Phosphorylase Kinase, domain 1"/>
    <property type="match status" value="1"/>
</dbReference>
<feature type="compositionally biased region" description="Polar residues" evidence="31">
    <location>
        <begin position="1"/>
        <end position="18"/>
    </location>
</feature>
<dbReference type="EC" id="2.7.11.1" evidence="6"/>
<dbReference type="FunFam" id="1.10.238.10:FF:000003">
    <property type="entry name" value="Calmodulin A"/>
    <property type="match status" value="1"/>
</dbReference>
<feature type="domain" description="EF-hand" evidence="33">
    <location>
        <begin position="388"/>
        <end position="423"/>
    </location>
</feature>
<evidence type="ECO:0000256" key="28">
    <source>
        <dbReference type="ARBA" id="ARBA00060437"/>
    </source>
</evidence>
<dbReference type="AlphaFoldDB" id="A0A813G8W8"/>
<keyword evidence="9" id="KW-0723">Serine/threonine-protein kinase</keyword>
<dbReference type="SMART" id="SM00054">
    <property type="entry name" value="EFh"/>
    <property type="match status" value="4"/>
</dbReference>
<evidence type="ECO:0000256" key="18">
    <source>
        <dbReference type="ARBA" id="ARBA00022846"/>
    </source>
</evidence>
<dbReference type="FunFam" id="3.30.200.20:FF:000315">
    <property type="entry name" value="Calcium-dependent protein kinase 3"/>
    <property type="match status" value="1"/>
</dbReference>
<evidence type="ECO:0000256" key="30">
    <source>
        <dbReference type="PROSITE-ProRule" id="PRU10141"/>
    </source>
</evidence>
<keyword evidence="17 30" id="KW-0067">ATP-binding</keyword>
<dbReference type="SUPFAM" id="SSF47473">
    <property type="entry name" value="EF-hand"/>
    <property type="match status" value="1"/>
</dbReference>